<sequence length="364" mass="39999">MKNIVIGVVALLVIVGGVIAVDRMGGDILKRADRPDDVTITALVGGEKIEFLRNEGILKILDQRYGITLDARKAGSIAMVTDKPAGDIDALWPSNEVAAEIYNNRHGKPVADELIFNSPIVMYTWKPIAEALIQQGIVEKQDNVFYVVDTQAMIQLVLAKKDWKEIGVKALWGKVAVQSTNPAKSNSGNMFSGLIANMLSGGRVAGLQDVATHGPTIQSFFKSLGHMEHSSGDIFRKYLDTGIGAKPIIVGYENQLVEFFIANERYRDLIRKEVITLYPQPTIWASHPVIALNTKGKRLIEALSDEEIQEIAWREHGFRSGLKDRLTDTSAVEIEGLPKTITSVMPMPGAEAMEKIIKLIDPDA</sequence>
<dbReference type="RefSeq" id="WP_115938385.1">
    <property type="nucleotide sequence ID" value="NZ_QRDW01000011.1"/>
</dbReference>
<name>A0A3D9H8I6_9PROT</name>
<gene>
    <name evidence="1" type="ORF">DFP90_11157</name>
</gene>
<dbReference type="EMBL" id="QRDW01000011">
    <property type="protein sequence ID" value="RED45810.1"/>
    <property type="molecule type" value="Genomic_DNA"/>
</dbReference>
<accession>A0A3D9H8I6</accession>
<protein>
    <recommendedName>
        <fullName evidence="3">Extracellular solute-binding protein</fullName>
    </recommendedName>
</protein>
<evidence type="ECO:0008006" key="3">
    <source>
        <dbReference type="Google" id="ProtNLM"/>
    </source>
</evidence>
<reference evidence="1 2" key="1">
    <citation type="submission" date="2018-07" db="EMBL/GenBank/DDBJ databases">
        <title>Genomic Encyclopedia of Type Strains, Phase III (KMG-III): the genomes of soil and plant-associated and newly described type strains.</title>
        <authorList>
            <person name="Whitman W."/>
        </authorList>
    </citation>
    <scope>NUCLEOTIDE SEQUENCE [LARGE SCALE GENOMIC DNA]</scope>
    <source>
        <strain evidence="1 2">CECT 8488</strain>
    </source>
</reference>
<comment type="caution">
    <text evidence="1">The sequence shown here is derived from an EMBL/GenBank/DDBJ whole genome shotgun (WGS) entry which is preliminary data.</text>
</comment>
<dbReference type="AlphaFoldDB" id="A0A3D9H8I6"/>
<evidence type="ECO:0000313" key="1">
    <source>
        <dbReference type="EMBL" id="RED45810.1"/>
    </source>
</evidence>
<proteinExistence type="predicted"/>
<dbReference type="Proteomes" id="UP000256845">
    <property type="component" value="Unassembled WGS sequence"/>
</dbReference>
<dbReference type="OrthoDB" id="5418945at2"/>
<organism evidence="1 2">
    <name type="scientific">Aestuariispira insulae</name>
    <dbReference type="NCBI Taxonomy" id="1461337"/>
    <lineage>
        <taxon>Bacteria</taxon>
        <taxon>Pseudomonadati</taxon>
        <taxon>Pseudomonadota</taxon>
        <taxon>Alphaproteobacteria</taxon>
        <taxon>Rhodospirillales</taxon>
        <taxon>Kiloniellaceae</taxon>
        <taxon>Aestuariispira</taxon>
    </lineage>
</organism>
<evidence type="ECO:0000313" key="2">
    <source>
        <dbReference type="Proteomes" id="UP000256845"/>
    </source>
</evidence>
<keyword evidence="2" id="KW-1185">Reference proteome</keyword>